<sequence>MRQAGREGGLLVFYGGTFDPIHNGHLAIARCAAQELQVPVRLMPAADPPHRAPPGADAQTRTAMLERAVADDPALRVDRRELERARRLPGVPSWTVDTLRELRAEQGPQRPLALLMGADSLLGLPTWHEWESLLPLAHIVVADRPGSALEDGLPEPLASHLRQAWASGPEVLAALPAGRVWRLRQPLQGESATAVRALIASGGNWRPLVPAAVAAYIQARGLYGCTSTQ</sequence>
<dbReference type="HAMAP" id="MF_00244">
    <property type="entry name" value="NaMN_adenylyltr"/>
    <property type="match status" value="1"/>
</dbReference>
<comment type="similarity">
    <text evidence="3 11">Belongs to the NadD family.</text>
</comment>
<dbReference type="Proteomes" id="UP001301653">
    <property type="component" value="Unassembled WGS sequence"/>
</dbReference>
<comment type="pathway">
    <text evidence="2 11">Cofactor biosynthesis; NAD(+) biosynthesis; deamido-NAD(+) from nicotinate D-ribonucleotide: step 1/1.</text>
</comment>
<keyword evidence="8 11" id="KW-0067">ATP-binding</keyword>
<dbReference type="RefSeq" id="WP_323437871.1">
    <property type="nucleotide sequence ID" value="NZ_JAYFUH010000061.1"/>
</dbReference>
<dbReference type="EMBL" id="JAYFUH010000061">
    <property type="protein sequence ID" value="MEA5666472.1"/>
    <property type="molecule type" value="Genomic_DNA"/>
</dbReference>
<keyword evidence="9 11" id="KW-0520">NAD</keyword>
<evidence type="ECO:0000256" key="7">
    <source>
        <dbReference type="ARBA" id="ARBA00022741"/>
    </source>
</evidence>
<evidence type="ECO:0000313" key="13">
    <source>
        <dbReference type="EMBL" id="MEA5666472.1"/>
    </source>
</evidence>
<evidence type="ECO:0000256" key="10">
    <source>
        <dbReference type="ARBA" id="ARBA00048721"/>
    </source>
</evidence>
<evidence type="ECO:0000256" key="3">
    <source>
        <dbReference type="ARBA" id="ARBA00009014"/>
    </source>
</evidence>
<comment type="function">
    <text evidence="1 11">Catalyzes the reversible adenylation of nicotinate mononucleotide (NaMN) to nicotinic acid adenine dinucleotide (NaAD).</text>
</comment>
<evidence type="ECO:0000256" key="5">
    <source>
        <dbReference type="ARBA" id="ARBA00022679"/>
    </source>
</evidence>
<keyword evidence="5 11" id="KW-0808">Transferase</keyword>
<dbReference type="EC" id="2.7.7.18" evidence="11"/>
<dbReference type="InterPro" id="IPR005248">
    <property type="entry name" value="NadD/NMNAT"/>
</dbReference>
<dbReference type="Gene3D" id="3.40.50.620">
    <property type="entry name" value="HUPs"/>
    <property type="match status" value="1"/>
</dbReference>
<proteinExistence type="inferred from homology"/>
<dbReference type="NCBIfam" id="NF000839">
    <property type="entry name" value="PRK00071.1-1"/>
    <property type="match status" value="1"/>
</dbReference>
<feature type="domain" description="Cytidyltransferase-like" evidence="12">
    <location>
        <begin position="13"/>
        <end position="196"/>
    </location>
</feature>
<dbReference type="NCBIfam" id="TIGR00482">
    <property type="entry name" value="nicotinate (nicotinamide) nucleotide adenylyltransferase"/>
    <property type="match status" value="1"/>
</dbReference>
<dbReference type="CDD" id="cd02165">
    <property type="entry name" value="NMNAT"/>
    <property type="match status" value="1"/>
</dbReference>
<dbReference type="InterPro" id="IPR014729">
    <property type="entry name" value="Rossmann-like_a/b/a_fold"/>
</dbReference>
<gene>
    <name evidence="11 13" type="primary">nadD</name>
    <name evidence="13" type="ORF">VA603_02805</name>
</gene>
<evidence type="ECO:0000259" key="12">
    <source>
        <dbReference type="Pfam" id="PF01467"/>
    </source>
</evidence>
<evidence type="ECO:0000256" key="8">
    <source>
        <dbReference type="ARBA" id="ARBA00022840"/>
    </source>
</evidence>
<name>A0ABU5UZG4_9GAMM</name>
<evidence type="ECO:0000256" key="4">
    <source>
        <dbReference type="ARBA" id="ARBA00022642"/>
    </source>
</evidence>
<dbReference type="PANTHER" id="PTHR21342">
    <property type="entry name" value="PHOSPHOPANTETHEINE ADENYLYLTRANSFERASE"/>
    <property type="match status" value="1"/>
</dbReference>
<evidence type="ECO:0000256" key="6">
    <source>
        <dbReference type="ARBA" id="ARBA00022695"/>
    </source>
</evidence>
<reference evidence="13 14" key="1">
    <citation type="submission" date="2023-12" db="EMBL/GenBank/DDBJ databases">
        <title>Stenotrophomonas guangdongensis sp. nov., isolated from wilted pepper plants (Capsicum annuum).</title>
        <authorList>
            <person name="Qiu M."/>
            <person name="Li Y."/>
            <person name="Liu Q."/>
            <person name="Zhang X."/>
            <person name="Huang Y."/>
            <person name="Guo R."/>
            <person name="Hu M."/>
            <person name="Zhou J."/>
            <person name="Zhou X."/>
        </authorList>
    </citation>
    <scope>NUCLEOTIDE SEQUENCE [LARGE SCALE GENOMIC DNA]</scope>
    <source>
        <strain evidence="13 14">MH1</strain>
    </source>
</reference>
<dbReference type="Pfam" id="PF01467">
    <property type="entry name" value="CTP_transf_like"/>
    <property type="match status" value="1"/>
</dbReference>
<dbReference type="InterPro" id="IPR004821">
    <property type="entry name" value="Cyt_trans-like"/>
</dbReference>
<evidence type="ECO:0000256" key="9">
    <source>
        <dbReference type="ARBA" id="ARBA00023027"/>
    </source>
</evidence>
<keyword evidence="4 11" id="KW-0662">Pyridine nucleotide biosynthesis</keyword>
<dbReference type="PANTHER" id="PTHR21342:SF0">
    <property type="entry name" value="BIFUNCTIONAL NMN ADENYLYLTRANSFERASE_NUDIX HYDROLASE"/>
    <property type="match status" value="1"/>
</dbReference>
<evidence type="ECO:0000256" key="11">
    <source>
        <dbReference type="HAMAP-Rule" id="MF_00244"/>
    </source>
</evidence>
<accession>A0ABU5UZG4</accession>
<keyword evidence="7 11" id="KW-0547">Nucleotide-binding</keyword>
<dbReference type="GO" id="GO:0004515">
    <property type="term" value="F:nicotinate-nucleotide adenylyltransferase activity"/>
    <property type="evidence" value="ECO:0007669"/>
    <property type="project" value="UniProtKB-EC"/>
</dbReference>
<comment type="catalytic activity">
    <reaction evidence="10 11">
        <text>nicotinate beta-D-ribonucleotide + ATP + H(+) = deamido-NAD(+) + diphosphate</text>
        <dbReference type="Rhea" id="RHEA:22860"/>
        <dbReference type="ChEBI" id="CHEBI:15378"/>
        <dbReference type="ChEBI" id="CHEBI:30616"/>
        <dbReference type="ChEBI" id="CHEBI:33019"/>
        <dbReference type="ChEBI" id="CHEBI:57502"/>
        <dbReference type="ChEBI" id="CHEBI:58437"/>
        <dbReference type="EC" id="2.7.7.18"/>
    </reaction>
</comment>
<organism evidence="13 14">
    <name type="scientific">Stenotrophomonas capsici</name>
    <dbReference type="NCBI Taxonomy" id="3110230"/>
    <lineage>
        <taxon>Bacteria</taxon>
        <taxon>Pseudomonadati</taxon>
        <taxon>Pseudomonadota</taxon>
        <taxon>Gammaproteobacteria</taxon>
        <taxon>Lysobacterales</taxon>
        <taxon>Lysobacteraceae</taxon>
        <taxon>Stenotrophomonas</taxon>
    </lineage>
</organism>
<evidence type="ECO:0000256" key="2">
    <source>
        <dbReference type="ARBA" id="ARBA00005019"/>
    </source>
</evidence>
<keyword evidence="14" id="KW-1185">Reference proteome</keyword>
<dbReference type="SUPFAM" id="SSF52374">
    <property type="entry name" value="Nucleotidylyl transferase"/>
    <property type="match status" value="1"/>
</dbReference>
<dbReference type="NCBIfam" id="TIGR00125">
    <property type="entry name" value="cyt_tran_rel"/>
    <property type="match status" value="1"/>
</dbReference>
<evidence type="ECO:0000256" key="1">
    <source>
        <dbReference type="ARBA" id="ARBA00002324"/>
    </source>
</evidence>
<protein>
    <recommendedName>
        <fullName evidence="11">Probable nicotinate-nucleotide adenylyltransferase</fullName>
        <ecNumber evidence="11">2.7.7.18</ecNumber>
    </recommendedName>
    <alternativeName>
        <fullName evidence="11">Deamido-NAD(+) diphosphorylase</fullName>
    </alternativeName>
    <alternativeName>
        <fullName evidence="11">Deamido-NAD(+) pyrophosphorylase</fullName>
    </alternativeName>
    <alternativeName>
        <fullName evidence="11">Nicotinate mononucleotide adenylyltransferase</fullName>
        <shortName evidence="11">NaMN adenylyltransferase</shortName>
    </alternativeName>
</protein>
<comment type="caution">
    <text evidence="13">The sequence shown here is derived from an EMBL/GenBank/DDBJ whole genome shotgun (WGS) entry which is preliminary data.</text>
</comment>
<evidence type="ECO:0000313" key="14">
    <source>
        <dbReference type="Proteomes" id="UP001301653"/>
    </source>
</evidence>
<keyword evidence="6 11" id="KW-0548">Nucleotidyltransferase</keyword>